<proteinExistence type="predicted"/>
<dbReference type="GO" id="GO:0005201">
    <property type="term" value="F:extracellular matrix structural constituent"/>
    <property type="evidence" value="ECO:0007669"/>
    <property type="project" value="InterPro"/>
</dbReference>
<gene>
    <name evidence="5" type="ORF">EB796_008966</name>
</gene>
<protein>
    <recommendedName>
        <fullName evidence="4">Fibrillar collagen NC1 domain-containing protein</fullName>
    </recommendedName>
</protein>
<evidence type="ECO:0000259" key="4">
    <source>
        <dbReference type="Pfam" id="PF01410"/>
    </source>
</evidence>
<dbReference type="GO" id="GO:0005576">
    <property type="term" value="C:extracellular region"/>
    <property type="evidence" value="ECO:0007669"/>
    <property type="project" value="UniProtKB-SubCell"/>
</dbReference>
<dbReference type="Gene3D" id="2.60.120.1000">
    <property type="match status" value="1"/>
</dbReference>
<dbReference type="Proteomes" id="UP000593567">
    <property type="component" value="Unassembled WGS sequence"/>
</dbReference>
<accession>A0A7J7K536</accession>
<dbReference type="GO" id="GO:0005581">
    <property type="term" value="C:collagen trimer"/>
    <property type="evidence" value="ECO:0007669"/>
    <property type="project" value="UniProtKB-KW"/>
</dbReference>
<evidence type="ECO:0000256" key="3">
    <source>
        <dbReference type="ARBA" id="ARBA00023119"/>
    </source>
</evidence>
<comment type="caution">
    <text evidence="5">The sequence shown here is derived from an EMBL/GenBank/DDBJ whole genome shotgun (WGS) entry which is preliminary data.</text>
</comment>
<organism evidence="5 6">
    <name type="scientific">Bugula neritina</name>
    <name type="common">Brown bryozoan</name>
    <name type="synonym">Sertularia neritina</name>
    <dbReference type="NCBI Taxonomy" id="10212"/>
    <lineage>
        <taxon>Eukaryota</taxon>
        <taxon>Metazoa</taxon>
        <taxon>Spiralia</taxon>
        <taxon>Lophotrochozoa</taxon>
        <taxon>Bryozoa</taxon>
        <taxon>Gymnolaemata</taxon>
        <taxon>Cheilostomatida</taxon>
        <taxon>Flustrina</taxon>
        <taxon>Buguloidea</taxon>
        <taxon>Bugulidae</taxon>
        <taxon>Bugula</taxon>
    </lineage>
</organism>
<dbReference type="Pfam" id="PF01410">
    <property type="entry name" value="COLFI"/>
    <property type="match status" value="1"/>
</dbReference>
<dbReference type="EMBL" id="VXIV02001485">
    <property type="protein sequence ID" value="KAF6032718.1"/>
    <property type="molecule type" value="Genomic_DNA"/>
</dbReference>
<evidence type="ECO:0000256" key="1">
    <source>
        <dbReference type="ARBA" id="ARBA00004613"/>
    </source>
</evidence>
<comment type="subcellular location">
    <subcellularLocation>
        <location evidence="1">Secreted</location>
    </subcellularLocation>
</comment>
<dbReference type="AlphaFoldDB" id="A0A7J7K536"/>
<feature type="domain" description="Fibrillar collagen NC1" evidence="4">
    <location>
        <begin position="111"/>
        <end position="150"/>
    </location>
</feature>
<sequence>MFRDSDCQVPALFCHPMSKMCEIKIQQGSKCAGLYWDLIVELPSVTLVLLLLIDCTKDEQCGSEFTECISNICYQLYPLNNPDLSDTEQDRLFDDRLDLQNDIFKIPSEALTVIEIDTKTTTHLPIIDIAPGDIWTTHKELGVQLGEVCFS</sequence>
<evidence type="ECO:0000256" key="2">
    <source>
        <dbReference type="ARBA" id="ARBA00022525"/>
    </source>
</evidence>
<name>A0A7J7K536_BUGNE</name>
<keyword evidence="2" id="KW-0964">Secreted</keyword>
<keyword evidence="3" id="KW-0176">Collagen</keyword>
<dbReference type="InterPro" id="IPR000885">
    <property type="entry name" value="Fib_collagen_C"/>
</dbReference>
<reference evidence="5" key="1">
    <citation type="submission" date="2020-06" db="EMBL/GenBank/DDBJ databases">
        <title>Draft genome of Bugula neritina, a colonial animal packing powerful symbionts and potential medicines.</title>
        <authorList>
            <person name="Rayko M."/>
        </authorList>
    </citation>
    <scope>NUCLEOTIDE SEQUENCE [LARGE SCALE GENOMIC DNA]</scope>
    <source>
        <strain evidence="5">Kwan_BN1</strain>
    </source>
</reference>
<evidence type="ECO:0000313" key="6">
    <source>
        <dbReference type="Proteomes" id="UP000593567"/>
    </source>
</evidence>
<keyword evidence="6" id="KW-1185">Reference proteome</keyword>
<evidence type="ECO:0000313" key="5">
    <source>
        <dbReference type="EMBL" id="KAF6032718.1"/>
    </source>
</evidence>
<dbReference type="OrthoDB" id="8939548at2759"/>